<feature type="transmembrane region" description="Helical" evidence="1">
    <location>
        <begin position="46"/>
        <end position="67"/>
    </location>
</feature>
<keyword evidence="1" id="KW-1133">Transmembrane helix</keyword>
<keyword evidence="1" id="KW-0472">Membrane</keyword>
<gene>
    <name evidence="2" type="ORF">FB472_2175</name>
</gene>
<evidence type="ECO:0000313" key="2">
    <source>
        <dbReference type="EMBL" id="TQO20540.1"/>
    </source>
</evidence>
<sequence length="98" mass="10560">MNGRFTRQSRYDGGMTWLKWSVVPVWLLSLTGALIIGVTAAPEMRVTWLAITLAGAIVLTFVIQIAIQRKERFVARATASIVGSLALVAAATALFAIV</sequence>
<feature type="transmembrane region" description="Helical" evidence="1">
    <location>
        <begin position="20"/>
        <end position="40"/>
    </location>
</feature>
<feature type="transmembrane region" description="Helical" evidence="1">
    <location>
        <begin position="79"/>
        <end position="97"/>
    </location>
</feature>
<accession>A0A8H2K7D9</accession>
<proteinExistence type="predicted"/>
<reference evidence="2 3" key="1">
    <citation type="submission" date="2019-06" db="EMBL/GenBank/DDBJ databases">
        <title>Sequencing the genomes of 1000 actinobacteria strains.</title>
        <authorList>
            <person name="Klenk H.-P."/>
        </authorList>
    </citation>
    <scope>NUCLEOTIDE SEQUENCE [LARGE SCALE GENOMIC DNA]</scope>
    <source>
        <strain evidence="2 3">DSM 21947</strain>
    </source>
</reference>
<dbReference type="EMBL" id="VFRA01000001">
    <property type="protein sequence ID" value="TQO20540.1"/>
    <property type="molecule type" value="Genomic_DNA"/>
</dbReference>
<protein>
    <submittedName>
        <fullName evidence="2">Uncharacterized protein</fullName>
    </submittedName>
</protein>
<keyword evidence="3" id="KW-1185">Reference proteome</keyword>
<evidence type="ECO:0000313" key="3">
    <source>
        <dbReference type="Proteomes" id="UP000316560"/>
    </source>
</evidence>
<comment type="caution">
    <text evidence="2">The sequence shown here is derived from an EMBL/GenBank/DDBJ whole genome shotgun (WGS) entry which is preliminary data.</text>
</comment>
<evidence type="ECO:0000256" key="1">
    <source>
        <dbReference type="SAM" id="Phobius"/>
    </source>
</evidence>
<dbReference type="AlphaFoldDB" id="A0A8H2K7D9"/>
<organism evidence="2 3">
    <name type="scientific">Rhodoglobus vestalii</name>
    <dbReference type="NCBI Taxonomy" id="193384"/>
    <lineage>
        <taxon>Bacteria</taxon>
        <taxon>Bacillati</taxon>
        <taxon>Actinomycetota</taxon>
        <taxon>Actinomycetes</taxon>
        <taxon>Micrococcales</taxon>
        <taxon>Microbacteriaceae</taxon>
        <taxon>Rhodoglobus</taxon>
    </lineage>
</organism>
<name>A0A8H2K7D9_9MICO</name>
<dbReference type="Proteomes" id="UP000316560">
    <property type="component" value="Unassembled WGS sequence"/>
</dbReference>
<keyword evidence="1" id="KW-0812">Transmembrane</keyword>